<dbReference type="PRINTS" id="PR00032">
    <property type="entry name" value="HTHARAC"/>
</dbReference>
<accession>G1C7H6</accession>
<sequence length="377" mass="42030">MEAFIATTLPLINGKLSMNRDSLWPHVPTACFIVNLAHCLTRVIMTASSPYIPGHYLLQLMESGLLPTATTERLEHHLEKTGLDPLQLSDARLSPQSLEALLNAWPEIQPQRLAIQFGQQVTLTSQGNLSLLIMTAPTLRDALKLHAFLPLLTDAVSLQFYETSQTGHIQIQPHSGSPLLDEVLVLYGCAALEQLSTLLTGASFEHQVQVSRQYRHALDVLNDKRADSWTAKAVVSGITFPASALDLKCLFADSITHQRLVNQCEELMTRKQALLPLVSRIRQLLGQGHAEPNQESVAQALNMSRSTLKRHLARENTHFQAVLTNIRKENAVRLLLGTTHSLEHIAEQLGYSDQTNFSHAFRQWSGMTPGRFRKHSQ</sequence>
<dbReference type="GO" id="GO:0003700">
    <property type="term" value="F:DNA-binding transcription factor activity"/>
    <property type="evidence" value="ECO:0007669"/>
    <property type="project" value="InterPro"/>
</dbReference>
<dbReference type="GO" id="GO:0000976">
    <property type="term" value="F:transcription cis-regulatory region binding"/>
    <property type="evidence" value="ECO:0007669"/>
    <property type="project" value="TreeGrafter"/>
</dbReference>
<dbReference type="PANTHER" id="PTHR47894:SF1">
    <property type="entry name" value="HTH-TYPE TRANSCRIPTIONAL REGULATOR VQSM"/>
    <property type="match status" value="1"/>
</dbReference>
<dbReference type="EMBL" id="JF747236">
    <property type="protein sequence ID" value="AEK10602.1"/>
    <property type="molecule type" value="Genomic_DNA"/>
</dbReference>
<dbReference type="PANTHER" id="PTHR47894">
    <property type="entry name" value="HTH-TYPE TRANSCRIPTIONAL REGULATOR GADX"/>
    <property type="match status" value="1"/>
</dbReference>
<evidence type="ECO:0000256" key="1">
    <source>
        <dbReference type="ARBA" id="ARBA00023015"/>
    </source>
</evidence>
<dbReference type="SMART" id="SM00342">
    <property type="entry name" value="HTH_ARAC"/>
    <property type="match status" value="1"/>
</dbReference>
<dbReference type="GO" id="GO:0005829">
    <property type="term" value="C:cytosol"/>
    <property type="evidence" value="ECO:0007669"/>
    <property type="project" value="TreeGrafter"/>
</dbReference>
<dbReference type="Gene3D" id="1.10.10.60">
    <property type="entry name" value="Homeodomain-like"/>
    <property type="match status" value="1"/>
</dbReference>
<reference evidence="5" key="1">
    <citation type="submission" date="2011-03" db="EMBL/GenBank/DDBJ databases">
        <title>Genes Involved in Alkane Degradation in Alcanivorax hongdengensis Strain A-11-3.</title>
        <authorList>
            <person name="Wang W."/>
        </authorList>
    </citation>
    <scope>NUCLEOTIDE SEQUENCE</scope>
    <source>
        <strain evidence="5">A-11-3</strain>
    </source>
</reference>
<proteinExistence type="predicted"/>
<keyword evidence="2" id="KW-0238">DNA-binding</keyword>
<evidence type="ECO:0000256" key="2">
    <source>
        <dbReference type="ARBA" id="ARBA00023125"/>
    </source>
</evidence>
<evidence type="ECO:0000256" key="3">
    <source>
        <dbReference type="ARBA" id="ARBA00023163"/>
    </source>
</evidence>
<keyword evidence="1" id="KW-0805">Transcription regulation</keyword>
<protein>
    <submittedName>
        <fullName evidence="5">Kunitz/Bovine pancreatic trypsin inhibitor domain protein</fullName>
    </submittedName>
</protein>
<name>G1C7H6_9GAMM</name>
<dbReference type="SUPFAM" id="SSF46689">
    <property type="entry name" value="Homeodomain-like"/>
    <property type="match status" value="1"/>
</dbReference>
<dbReference type="Pfam" id="PF12833">
    <property type="entry name" value="HTH_18"/>
    <property type="match status" value="1"/>
</dbReference>
<dbReference type="PROSITE" id="PS01124">
    <property type="entry name" value="HTH_ARAC_FAMILY_2"/>
    <property type="match status" value="1"/>
</dbReference>
<organism evidence="5">
    <name type="scientific">Alcanivorax hongdengensis</name>
    <dbReference type="NCBI Taxonomy" id="519051"/>
    <lineage>
        <taxon>Bacteria</taxon>
        <taxon>Pseudomonadati</taxon>
        <taxon>Pseudomonadota</taxon>
        <taxon>Gammaproteobacteria</taxon>
        <taxon>Oceanospirillales</taxon>
        <taxon>Alcanivoracaceae</taxon>
        <taxon>Alcanivorax</taxon>
    </lineage>
</organism>
<dbReference type="InterPro" id="IPR018060">
    <property type="entry name" value="HTH_AraC"/>
</dbReference>
<evidence type="ECO:0000313" key="5">
    <source>
        <dbReference type="EMBL" id="AEK10602.1"/>
    </source>
</evidence>
<dbReference type="InterPro" id="IPR020449">
    <property type="entry name" value="Tscrpt_reg_AraC-type_HTH"/>
</dbReference>
<dbReference type="InterPro" id="IPR009057">
    <property type="entry name" value="Homeodomain-like_sf"/>
</dbReference>
<dbReference type="AlphaFoldDB" id="G1C7H6"/>
<evidence type="ECO:0000259" key="4">
    <source>
        <dbReference type="PROSITE" id="PS01124"/>
    </source>
</evidence>
<dbReference type="InterPro" id="IPR032687">
    <property type="entry name" value="AraC-type_N"/>
</dbReference>
<keyword evidence="3" id="KW-0804">Transcription</keyword>
<feature type="domain" description="HTH araC/xylS-type" evidence="4">
    <location>
        <begin position="279"/>
        <end position="375"/>
    </location>
</feature>
<dbReference type="Pfam" id="PF12625">
    <property type="entry name" value="Arabinose_bd"/>
    <property type="match status" value="1"/>
</dbReference>